<feature type="signal peptide" evidence="1">
    <location>
        <begin position="1"/>
        <end position="28"/>
    </location>
</feature>
<dbReference type="AlphaFoldDB" id="A0A378WIM1"/>
<name>A0A378WIM1_9NOCA</name>
<protein>
    <recommendedName>
        <fullName evidence="4">ABC transporter substrate-binding protein</fullName>
    </recommendedName>
</protein>
<organism evidence="2 3">
    <name type="scientific">Nocardia africana</name>
    <dbReference type="NCBI Taxonomy" id="134964"/>
    <lineage>
        <taxon>Bacteria</taxon>
        <taxon>Bacillati</taxon>
        <taxon>Actinomycetota</taxon>
        <taxon>Actinomycetes</taxon>
        <taxon>Mycobacteriales</taxon>
        <taxon>Nocardiaceae</taxon>
        <taxon>Nocardia</taxon>
    </lineage>
</organism>
<evidence type="ECO:0000313" key="2">
    <source>
        <dbReference type="EMBL" id="SUA41126.1"/>
    </source>
</evidence>
<evidence type="ECO:0000313" key="3">
    <source>
        <dbReference type="Proteomes" id="UP000255082"/>
    </source>
</evidence>
<reference evidence="2 3" key="1">
    <citation type="submission" date="2018-06" db="EMBL/GenBank/DDBJ databases">
        <authorList>
            <consortium name="Pathogen Informatics"/>
            <person name="Doyle S."/>
        </authorList>
    </citation>
    <scope>NUCLEOTIDE SEQUENCE [LARGE SCALE GENOMIC DNA]</scope>
    <source>
        <strain evidence="2 3">NCTC13184</strain>
    </source>
</reference>
<gene>
    <name evidence="2" type="ORF">NCTC13184_00456</name>
</gene>
<accession>A0A378WIM1</accession>
<dbReference type="EMBL" id="UGRU01000001">
    <property type="protein sequence ID" value="SUA41126.1"/>
    <property type="molecule type" value="Genomic_DNA"/>
</dbReference>
<evidence type="ECO:0008006" key="4">
    <source>
        <dbReference type="Google" id="ProtNLM"/>
    </source>
</evidence>
<feature type="chain" id="PRO_5016640294" description="ABC transporter substrate-binding protein" evidence="1">
    <location>
        <begin position="29"/>
        <end position="57"/>
    </location>
</feature>
<sequence length="57" mass="5866">MHRKSVKALATTAIIVSLGAVLAPIASADSASETTAKPIAICITIPLPGSADWVWCF</sequence>
<keyword evidence="1" id="KW-0732">Signal</keyword>
<evidence type="ECO:0000256" key="1">
    <source>
        <dbReference type="SAM" id="SignalP"/>
    </source>
</evidence>
<proteinExistence type="predicted"/>
<dbReference type="Proteomes" id="UP000255082">
    <property type="component" value="Unassembled WGS sequence"/>
</dbReference>